<dbReference type="GO" id="GO:0046872">
    <property type="term" value="F:metal ion binding"/>
    <property type="evidence" value="ECO:0007669"/>
    <property type="project" value="InterPro"/>
</dbReference>
<dbReference type="EMBL" id="NEVQ01000013">
    <property type="protein sequence ID" value="OZI56292.1"/>
    <property type="molecule type" value="Genomic_DNA"/>
</dbReference>
<name>A0A261U4F4_9BORD</name>
<dbReference type="AlphaFoldDB" id="A0A261U4F4"/>
<dbReference type="PANTHER" id="PTHR33677">
    <property type="entry name" value="TRANSCRIPTIONAL REPRESSOR FRMR-RELATED"/>
    <property type="match status" value="1"/>
</dbReference>
<dbReference type="RefSeq" id="WP_094821355.1">
    <property type="nucleotide sequence ID" value="NZ_NEVO01000007.1"/>
</dbReference>
<gene>
    <name evidence="2" type="ORF">CAL20_12690</name>
</gene>
<proteinExistence type="inferred from homology"/>
<keyword evidence="3" id="KW-1185">Reference proteome</keyword>
<reference evidence="2 3" key="1">
    <citation type="submission" date="2017-05" db="EMBL/GenBank/DDBJ databases">
        <title>Complete and WGS of Bordetella genogroups.</title>
        <authorList>
            <person name="Spilker T."/>
            <person name="LiPuma J."/>
        </authorList>
    </citation>
    <scope>NUCLEOTIDE SEQUENCE [LARGE SCALE GENOMIC DNA]</scope>
    <source>
        <strain evidence="2 3">AU9919</strain>
    </source>
</reference>
<dbReference type="GO" id="GO:0045892">
    <property type="term" value="P:negative regulation of DNA-templated transcription"/>
    <property type="evidence" value="ECO:0007669"/>
    <property type="project" value="UniProtKB-ARBA"/>
</dbReference>
<comment type="caution">
    <text evidence="2">The sequence shown here is derived from an EMBL/GenBank/DDBJ whole genome shotgun (WGS) entry which is preliminary data.</text>
</comment>
<evidence type="ECO:0000256" key="1">
    <source>
        <dbReference type="ARBA" id="ARBA00005260"/>
    </source>
</evidence>
<protein>
    <submittedName>
        <fullName evidence="2">Transcriptional regulator</fullName>
    </submittedName>
</protein>
<dbReference type="Pfam" id="PF02583">
    <property type="entry name" value="Trns_repr_metal"/>
    <property type="match status" value="1"/>
</dbReference>
<dbReference type="Gene3D" id="1.20.58.1000">
    <property type="entry name" value="Metal-sensitive repressor, helix protomer"/>
    <property type="match status" value="1"/>
</dbReference>
<dbReference type="GO" id="GO:0003677">
    <property type="term" value="F:DNA binding"/>
    <property type="evidence" value="ECO:0007669"/>
    <property type="project" value="InterPro"/>
</dbReference>
<dbReference type="PANTHER" id="PTHR33677:SF5">
    <property type="entry name" value="TRANSCRIPTIONAL REPRESSOR FRMR"/>
    <property type="match status" value="1"/>
</dbReference>
<dbReference type="CDD" id="cd10153">
    <property type="entry name" value="RcnR-FrmR-like_DUF156"/>
    <property type="match status" value="1"/>
</dbReference>
<comment type="similarity">
    <text evidence="1">Belongs to the FrmR/RcnR family.</text>
</comment>
<dbReference type="OrthoDB" id="9806052at2"/>
<dbReference type="Proteomes" id="UP000216885">
    <property type="component" value="Unassembled WGS sequence"/>
</dbReference>
<accession>A0A261U4F4</accession>
<evidence type="ECO:0000313" key="3">
    <source>
        <dbReference type="Proteomes" id="UP000216885"/>
    </source>
</evidence>
<organism evidence="2 3">
    <name type="scientific">Bordetella genomosp. 4</name>
    <dbReference type="NCBI Taxonomy" id="463044"/>
    <lineage>
        <taxon>Bacteria</taxon>
        <taxon>Pseudomonadati</taxon>
        <taxon>Pseudomonadota</taxon>
        <taxon>Betaproteobacteria</taxon>
        <taxon>Burkholderiales</taxon>
        <taxon>Alcaligenaceae</taxon>
        <taxon>Bordetella</taxon>
    </lineage>
</organism>
<sequence>MSHLSTHKDELLKRVQRIAGQVQAVQRSLETEADCDKILHLVAATRGALNGLLDELLEAHAREHVAHPDLTEDERQQGVEALVTAIRRYSK</sequence>
<evidence type="ECO:0000313" key="2">
    <source>
        <dbReference type="EMBL" id="OZI56292.1"/>
    </source>
</evidence>
<dbReference type="InterPro" id="IPR038390">
    <property type="entry name" value="Metal_Tscrpt_repr_sf"/>
</dbReference>
<dbReference type="InterPro" id="IPR003735">
    <property type="entry name" value="Metal_Tscrpt_repr"/>
</dbReference>